<sequence length="423" mass="44481">MSIEILGARLIDPASGHDQVTNLYLRDGKVIASGAAPAGFRAEQRIDASGLVAAPGLVDLSVALREPGYSRKGSIASETLAATAGGVTSLCCTPQTRPVLDTTAVTEMILDRARDAGHARVFPIGALSRNLAGEQLAELVALRDAGCVAFGNGLEQFGSNRTLRRALEYAATFDLTVVLHSQDRDLAEGGLAHEGPTASLLGLAGIPESAETVALARNLLLVEQAGVRAHFTQLSTARGAQMIAEAQARGLPVTADVALYQLILTDEALHGFSSLYHVQPPLRGTADRDGLREAVRYGVISSIASHHQPHEIDAKQAPFGATEAGISSVELHLPLALTLVQDGLLDLPTLLARLSSGPARALRLPGGTLEVGQPADIVLFDPQGSTLAGEVWYSKGQNCPFIGHCLPGAVRYTLVDGRIRFQR</sequence>
<accession>A0A4Q9RCM4</accession>
<dbReference type="NCBIfam" id="NF006838">
    <property type="entry name" value="PRK09357.1-3"/>
    <property type="match status" value="1"/>
</dbReference>
<organism evidence="5 6">
    <name type="scientific">Stutzerimonas kirkiae</name>
    <dbReference type="NCBI Taxonomy" id="2211392"/>
    <lineage>
        <taxon>Bacteria</taxon>
        <taxon>Pseudomonadati</taxon>
        <taxon>Pseudomonadota</taxon>
        <taxon>Gammaproteobacteria</taxon>
        <taxon>Pseudomonadales</taxon>
        <taxon>Pseudomonadaceae</taxon>
        <taxon>Stutzerimonas</taxon>
    </lineage>
</organism>
<dbReference type="InterPro" id="IPR004722">
    <property type="entry name" value="DHOase"/>
</dbReference>
<dbReference type="InterPro" id="IPR013108">
    <property type="entry name" value="Amidohydro_3"/>
</dbReference>
<gene>
    <name evidence="5" type="ORF">DNJ96_06715</name>
</gene>
<keyword evidence="2" id="KW-0665">Pyrimidine biosynthesis</keyword>
<dbReference type="RefSeq" id="WP_131184532.1">
    <property type="nucleotide sequence ID" value="NZ_QJUO01000014.1"/>
</dbReference>
<evidence type="ECO:0000313" key="6">
    <source>
        <dbReference type="Proteomes" id="UP000292639"/>
    </source>
</evidence>
<dbReference type="Proteomes" id="UP000292639">
    <property type="component" value="Unassembled WGS sequence"/>
</dbReference>
<comment type="caution">
    <text evidence="5">The sequence shown here is derived from an EMBL/GenBank/DDBJ whole genome shotgun (WGS) entry which is preliminary data.</text>
</comment>
<dbReference type="Pfam" id="PF07969">
    <property type="entry name" value="Amidohydro_3"/>
    <property type="match status" value="1"/>
</dbReference>
<dbReference type="InterPro" id="IPR050138">
    <property type="entry name" value="DHOase/Allantoinase_Hydrolase"/>
</dbReference>
<dbReference type="GO" id="GO:0004038">
    <property type="term" value="F:allantoinase activity"/>
    <property type="evidence" value="ECO:0007669"/>
    <property type="project" value="TreeGrafter"/>
</dbReference>
<keyword evidence="1" id="KW-0862">Zinc</keyword>
<dbReference type="SUPFAM" id="SSF51556">
    <property type="entry name" value="Metallo-dependent hydrolases"/>
    <property type="match status" value="1"/>
</dbReference>
<evidence type="ECO:0000256" key="1">
    <source>
        <dbReference type="ARBA" id="ARBA00022833"/>
    </source>
</evidence>
<protein>
    <submittedName>
        <fullName evidence="5">Dihydroorotase</fullName>
    </submittedName>
</protein>
<evidence type="ECO:0000256" key="2">
    <source>
        <dbReference type="ARBA" id="ARBA00022975"/>
    </source>
</evidence>
<dbReference type="GO" id="GO:0004151">
    <property type="term" value="F:dihydroorotase activity"/>
    <property type="evidence" value="ECO:0007669"/>
    <property type="project" value="InterPro"/>
</dbReference>
<dbReference type="InterPro" id="IPR024403">
    <property type="entry name" value="DHOase_cat"/>
</dbReference>
<name>A0A4Q9RCM4_9GAMM</name>
<dbReference type="GO" id="GO:0006145">
    <property type="term" value="P:purine nucleobase catabolic process"/>
    <property type="evidence" value="ECO:0007669"/>
    <property type="project" value="TreeGrafter"/>
</dbReference>
<dbReference type="GO" id="GO:0005737">
    <property type="term" value="C:cytoplasm"/>
    <property type="evidence" value="ECO:0007669"/>
    <property type="project" value="TreeGrafter"/>
</dbReference>
<dbReference type="Gene3D" id="3.20.20.140">
    <property type="entry name" value="Metal-dependent hydrolases"/>
    <property type="match status" value="1"/>
</dbReference>
<dbReference type="InterPro" id="IPR032466">
    <property type="entry name" value="Metal_Hydrolase"/>
</dbReference>
<dbReference type="InterPro" id="IPR011059">
    <property type="entry name" value="Metal-dep_hydrolase_composite"/>
</dbReference>
<dbReference type="AlphaFoldDB" id="A0A4Q9RCM4"/>
<dbReference type="SUPFAM" id="SSF51338">
    <property type="entry name" value="Composite domain of metallo-dependent hydrolases"/>
    <property type="match status" value="1"/>
</dbReference>
<feature type="domain" description="Dihydroorotase catalytic" evidence="4">
    <location>
        <begin position="52"/>
        <end position="236"/>
    </location>
</feature>
<dbReference type="NCBIfam" id="NF005791">
    <property type="entry name" value="PRK07627.1"/>
    <property type="match status" value="1"/>
</dbReference>
<proteinExistence type="predicted"/>
<reference evidence="5 6" key="1">
    <citation type="submission" date="2018-06" db="EMBL/GenBank/DDBJ databases">
        <title>Three novel Pseudomonas species isolated from symptomatic oak.</title>
        <authorList>
            <person name="Bueno-Gonzalez V."/>
            <person name="Brady C."/>
        </authorList>
    </citation>
    <scope>NUCLEOTIDE SEQUENCE [LARGE SCALE GENOMIC DNA]</scope>
    <source>
        <strain evidence="5 6">P17C</strain>
    </source>
</reference>
<dbReference type="PANTHER" id="PTHR43668">
    <property type="entry name" value="ALLANTOINASE"/>
    <property type="match status" value="1"/>
</dbReference>
<evidence type="ECO:0000313" key="5">
    <source>
        <dbReference type="EMBL" id="TBU98113.1"/>
    </source>
</evidence>
<keyword evidence="6" id="KW-1185">Reference proteome</keyword>
<dbReference type="EMBL" id="QJUP01000006">
    <property type="protein sequence ID" value="TBU98113.1"/>
    <property type="molecule type" value="Genomic_DNA"/>
</dbReference>
<dbReference type="CDD" id="cd01317">
    <property type="entry name" value="DHOase_IIa"/>
    <property type="match status" value="1"/>
</dbReference>
<evidence type="ECO:0000259" key="3">
    <source>
        <dbReference type="Pfam" id="PF07969"/>
    </source>
</evidence>
<dbReference type="NCBIfam" id="TIGR00857">
    <property type="entry name" value="pyrC_multi"/>
    <property type="match status" value="1"/>
</dbReference>
<dbReference type="Gene3D" id="2.30.40.10">
    <property type="entry name" value="Urease, subunit C, domain 1"/>
    <property type="match status" value="1"/>
</dbReference>
<evidence type="ECO:0000259" key="4">
    <source>
        <dbReference type="Pfam" id="PF12890"/>
    </source>
</evidence>
<dbReference type="GO" id="GO:0006221">
    <property type="term" value="P:pyrimidine nucleotide biosynthetic process"/>
    <property type="evidence" value="ECO:0007669"/>
    <property type="project" value="UniProtKB-KW"/>
</dbReference>
<dbReference type="Pfam" id="PF12890">
    <property type="entry name" value="DHOase"/>
    <property type="match status" value="1"/>
</dbReference>
<dbReference type="GO" id="GO:0046872">
    <property type="term" value="F:metal ion binding"/>
    <property type="evidence" value="ECO:0007669"/>
    <property type="project" value="InterPro"/>
</dbReference>
<dbReference type="PANTHER" id="PTHR43668:SF2">
    <property type="entry name" value="ALLANTOINASE"/>
    <property type="match status" value="1"/>
</dbReference>
<feature type="domain" description="Amidohydrolase 3" evidence="3">
    <location>
        <begin position="342"/>
        <end position="420"/>
    </location>
</feature>